<dbReference type="CDD" id="cd18186">
    <property type="entry name" value="BTB_POZ_ZBTB_KLHL-like"/>
    <property type="match status" value="1"/>
</dbReference>
<evidence type="ECO:0000313" key="4">
    <source>
        <dbReference type="Proteomes" id="UP001447188"/>
    </source>
</evidence>
<reference evidence="3 4" key="1">
    <citation type="submission" date="2024-02" db="EMBL/GenBank/DDBJ databases">
        <title>Discinaceae phylogenomics.</title>
        <authorList>
            <person name="Dirks A.C."/>
            <person name="James T.Y."/>
        </authorList>
    </citation>
    <scope>NUCLEOTIDE SEQUENCE [LARGE SCALE GENOMIC DNA]</scope>
    <source>
        <strain evidence="3 4">ACD0624</strain>
    </source>
</reference>
<dbReference type="SUPFAM" id="SSF51101">
    <property type="entry name" value="Mannose-binding lectins"/>
    <property type="match status" value="1"/>
</dbReference>
<evidence type="ECO:0008006" key="5">
    <source>
        <dbReference type="Google" id="ProtNLM"/>
    </source>
</evidence>
<dbReference type="PROSITE" id="PS51752">
    <property type="entry name" value="JACALIN_LECTIN"/>
    <property type="match status" value="1"/>
</dbReference>
<dbReference type="SMART" id="SM00915">
    <property type="entry name" value="Jacalin"/>
    <property type="match status" value="1"/>
</dbReference>
<proteinExistence type="predicted"/>
<gene>
    <name evidence="3" type="ORF">Q9L58_010169</name>
</gene>
<comment type="caution">
    <text evidence="3">The sequence shown here is derived from an EMBL/GenBank/DDBJ whole genome shotgun (WGS) entry which is preliminary data.</text>
</comment>
<dbReference type="Proteomes" id="UP001447188">
    <property type="component" value="Unassembled WGS sequence"/>
</dbReference>
<name>A0ABR3G526_9PEZI</name>
<dbReference type="InterPro" id="IPR001229">
    <property type="entry name" value="Jacalin-like_lectin_dom"/>
</dbReference>
<accession>A0ABR3G526</accession>
<sequence length="378" mass="41812">MAPTYDTFTTNSHGQAYGTSFNDEVVITDLNKTAISRIEVTYDTDYLRSLTVHYTNKVGISRGGVGPDRAEVILTPGEFITRVEGAGSSGDAIRRILFVTNKGTRWGPYGGTSDVTPFTWDFGPDMGLLYFIGMANDHIFRLSATFVKNINREQPVKTVVKYEKQFDTKPDAKRPVALSKFALNLISPTVTLSTGADSVEFHVPQSILCTLPFFRAALHGEFREATEKRIEMPEDEPHNVSALIEFLYTGNYTYAYSPQEQTESSSAPADLAEGSFHVGVYATAFKYDCQELVDASLTSFIGVLTKLKDIDVIRLWRAAYDQELLLSKVEDDANLAGFRSGLAGLLKDLYATHRKEMDKASADHPALINDLLRLVVSG</sequence>
<organism evidence="3 4">
    <name type="scientific">Discina gigas</name>
    <dbReference type="NCBI Taxonomy" id="1032678"/>
    <lineage>
        <taxon>Eukaryota</taxon>
        <taxon>Fungi</taxon>
        <taxon>Dikarya</taxon>
        <taxon>Ascomycota</taxon>
        <taxon>Pezizomycotina</taxon>
        <taxon>Pezizomycetes</taxon>
        <taxon>Pezizales</taxon>
        <taxon>Discinaceae</taxon>
        <taxon>Discina</taxon>
    </lineage>
</organism>
<dbReference type="PANTHER" id="PTHR47843:SF5">
    <property type="entry name" value="BTB_POZ DOMAIN PROTEIN"/>
    <property type="match status" value="1"/>
</dbReference>
<dbReference type="Pfam" id="PF00651">
    <property type="entry name" value="BTB"/>
    <property type="match status" value="1"/>
</dbReference>
<dbReference type="Gene3D" id="2.100.10.30">
    <property type="entry name" value="Jacalin-like lectin domain"/>
    <property type="match status" value="1"/>
</dbReference>
<dbReference type="InterPro" id="IPR036404">
    <property type="entry name" value="Jacalin-like_lectin_dom_sf"/>
</dbReference>
<dbReference type="PROSITE" id="PS50097">
    <property type="entry name" value="BTB"/>
    <property type="match status" value="1"/>
</dbReference>
<keyword evidence="4" id="KW-1185">Reference proteome</keyword>
<dbReference type="Pfam" id="PF01419">
    <property type="entry name" value="Jacalin"/>
    <property type="match status" value="1"/>
</dbReference>
<feature type="domain" description="BTB" evidence="1">
    <location>
        <begin position="188"/>
        <end position="256"/>
    </location>
</feature>
<dbReference type="InterPro" id="IPR011333">
    <property type="entry name" value="SKP1/BTB/POZ_sf"/>
</dbReference>
<feature type="domain" description="Jacalin-type lectin" evidence="2">
    <location>
        <begin position="7"/>
        <end position="148"/>
    </location>
</feature>
<dbReference type="PANTHER" id="PTHR47843">
    <property type="entry name" value="BTB DOMAIN-CONTAINING PROTEIN-RELATED"/>
    <property type="match status" value="1"/>
</dbReference>
<dbReference type="SUPFAM" id="SSF54695">
    <property type="entry name" value="POZ domain"/>
    <property type="match status" value="1"/>
</dbReference>
<dbReference type="InterPro" id="IPR000210">
    <property type="entry name" value="BTB/POZ_dom"/>
</dbReference>
<evidence type="ECO:0000259" key="2">
    <source>
        <dbReference type="PROSITE" id="PS51752"/>
    </source>
</evidence>
<evidence type="ECO:0000313" key="3">
    <source>
        <dbReference type="EMBL" id="KAL0630978.1"/>
    </source>
</evidence>
<protein>
    <recommendedName>
        <fullName evidence="5">BTB domain-containing protein</fullName>
    </recommendedName>
</protein>
<dbReference type="Gene3D" id="3.30.710.10">
    <property type="entry name" value="Potassium Channel Kv1.1, Chain A"/>
    <property type="match status" value="1"/>
</dbReference>
<evidence type="ECO:0000259" key="1">
    <source>
        <dbReference type="PROSITE" id="PS50097"/>
    </source>
</evidence>
<dbReference type="EMBL" id="JBBBZM010000323">
    <property type="protein sequence ID" value="KAL0630978.1"/>
    <property type="molecule type" value="Genomic_DNA"/>
</dbReference>